<sequence length="144" mass="15724">MWADTLLALERMHLQRLLVWGAISIVTGSALFAWLVWRRTAAPMLRHFAVQTAAWGVINVLLALRSWRSVALRDFAGTQELLNILWLNTGLDVGYAAVGATLLLTGWRLGPRFGLMGAGIGVIVQGIALAVLDLRLIDAIGPLR</sequence>
<evidence type="ECO:0000313" key="2">
    <source>
        <dbReference type="EMBL" id="HCT55601.1"/>
    </source>
</evidence>
<dbReference type="Pfam" id="PF22503">
    <property type="entry name" value="DUF6992"/>
    <property type="match status" value="1"/>
</dbReference>
<evidence type="ECO:0000256" key="1">
    <source>
        <dbReference type="SAM" id="Phobius"/>
    </source>
</evidence>
<proteinExistence type="predicted"/>
<evidence type="ECO:0000313" key="3">
    <source>
        <dbReference type="Proteomes" id="UP000264071"/>
    </source>
</evidence>
<keyword evidence="1" id="KW-1133">Transmembrane helix</keyword>
<accession>A0A3D4V3B6</accession>
<name>A0A3D4V3B6_9BACT</name>
<dbReference type="InterPro" id="IPR054261">
    <property type="entry name" value="DUF6992"/>
</dbReference>
<reference evidence="2 3" key="1">
    <citation type="journal article" date="2018" name="Nat. Biotechnol.">
        <title>A standardized bacterial taxonomy based on genome phylogeny substantially revises the tree of life.</title>
        <authorList>
            <person name="Parks D.H."/>
            <person name="Chuvochina M."/>
            <person name="Waite D.W."/>
            <person name="Rinke C."/>
            <person name="Skarshewski A."/>
            <person name="Chaumeil P.A."/>
            <person name="Hugenholtz P."/>
        </authorList>
    </citation>
    <scope>NUCLEOTIDE SEQUENCE [LARGE SCALE GENOMIC DNA]</scope>
    <source>
        <strain evidence="2">UBA8844</strain>
    </source>
</reference>
<keyword evidence="1" id="KW-0812">Transmembrane</keyword>
<gene>
    <name evidence="2" type="ORF">DGD08_00160</name>
</gene>
<keyword evidence="1" id="KW-0472">Membrane</keyword>
<feature type="transmembrane region" description="Helical" evidence="1">
    <location>
        <begin position="85"/>
        <end position="107"/>
    </location>
</feature>
<organism evidence="2 3">
    <name type="scientific">Gemmatimonas aurantiaca</name>
    <dbReference type="NCBI Taxonomy" id="173480"/>
    <lineage>
        <taxon>Bacteria</taxon>
        <taxon>Pseudomonadati</taxon>
        <taxon>Gemmatimonadota</taxon>
        <taxon>Gemmatimonadia</taxon>
        <taxon>Gemmatimonadales</taxon>
        <taxon>Gemmatimonadaceae</taxon>
        <taxon>Gemmatimonas</taxon>
    </lineage>
</organism>
<feature type="transmembrane region" description="Helical" evidence="1">
    <location>
        <begin position="113"/>
        <end position="134"/>
    </location>
</feature>
<comment type="caution">
    <text evidence="2">The sequence shown here is derived from an EMBL/GenBank/DDBJ whole genome shotgun (WGS) entry which is preliminary data.</text>
</comment>
<dbReference type="AlphaFoldDB" id="A0A3D4V3B6"/>
<feature type="transmembrane region" description="Helical" evidence="1">
    <location>
        <begin position="43"/>
        <end position="64"/>
    </location>
</feature>
<protein>
    <submittedName>
        <fullName evidence="2">Uncharacterized protein</fullName>
    </submittedName>
</protein>
<dbReference type="EMBL" id="DPIY01000001">
    <property type="protein sequence ID" value="HCT55601.1"/>
    <property type="molecule type" value="Genomic_DNA"/>
</dbReference>
<dbReference type="Proteomes" id="UP000264071">
    <property type="component" value="Unassembled WGS sequence"/>
</dbReference>
<feature type="transmembrane region" description="Helical" evidence="1">
    <location>
        <begin position="17"/>
        <end position="37"/>
    </location>
</feature>